<dbReference type="Proteomes" id="UP000284322">
    <property type="component" value="Unassembled WGS sequence"/>
</dbReference>
<dbReference type="InterPro" id="IPR014262">
    <property type="entry name" value="HAF_rpt"/>
</dbReference>
<dbReference type="InterPro" id="IPR036709">
    <property type="entry name" value="Autotransporte_beta_dom_sf"/>
</dbReference>
<feature type="signal peptide" evidence="1">
    <location>
        <begin position="1"/>
        <end position="35"/>
    </location>
</feature>
<evidence type="ECO:0000259" key="2">
    <source>
        <dbReference type="Pfam" id="PF03797"/>
    </source>
</evidence>
<dbReference type="Pfam" id="PF03797">
    <property type="entry name" value="Autotransporter"/>
    <property type="match status" value="1"/>
</dbReference>
<dbReference type="AlphaFoldDB" id="A0A419QYS0"/>
<reference evidence="3 4" key="1">
    <citation type="submission" date="2018-09" db="EMBL/GenBank/DDBJ databases">
        <title>Altererythrobacter sp.Ery1 and Ery12, the genome sequencing of novel strains in genus Alterythrobacter.</title>
        <authorList>
            <person name="Cheng H."/>
            <person name="Wu Y.-H."/>
            <person name="Fang C."/>
            <person name="Xu X.-W."/>
        </authorList>
    </citation>
    <scope>NUCLEOTIDE SEQUENCE [LARGE SCALE GENOMIC DNA]</scope>
    <source>
        <strain evidence="3 4">Ery12</strain>
    </source>
</reference>
<organism evidence="3 4">
    <name type="scientific">Tsuneonella suprasediminis</name>
    <dbReference type="NCBI Taxonomy" id="2306996"/>
    <lineage>
        <taxon>Bacteria</taxon>
        <taxon>Pseudomonadati</taxon>
        <taxon>Pseudomonadota</taxon>
        <taxon>Alphaproteobacteria</taxon>
        <taxon>Sphingomonadales</taxon>
        <taxon>Erythrobacteraceae</taxon>
        <taxon>Tsuneonella</taxon>
    </lineage>
</organism>
<dbReference type="SUPFAM" id="SSF103515">
    <property type="entry name" value="Autotransporter"/>
    <property type="match status" value="1"/>
</dbReference>
<protein>
    <submittedName>
        <fullName evidence="3">Autotransporter domain-containing protein</fullName>
    </submittedName>
</protein>
<sequence length="731" mass="75903">MTATQTFGRNANLRLIGMTSLMALSAALVPTGVQAQDIPEEEMVELGDLGGDRSIATEVNSDGSVVFGYAQNEAGAARMVLWQNGVANDITLPGIVYSEAVLDISGISRGLMSRDGSTVVIRATVDLPEGGIYLYRNGTASRIDQPSAPGELVIEAVTALDRDGSTLVGFSFVDGDQHAVRWTEEGAQDIGVLGGTTSSALAVSGDGSIVVGISDVDGGSREAFRWSGGTMQSLGALTGQTTGGANLISDDGSVIAGYARVLDGSGGDIRRTFVWQDGTMSDIGDLGGSNVTATAISADGSTIIGQSDHSNPDVYNSSQAFYWRDGVMREIGYLPTDDPNGAYTVAKAVSGDGGVIVGSARGETSGSSVAFRWTDDGGIVALGTLGGKNSRATDVSEDGTTIVGVSDNAEGQSRAFIWRSVMQDFTNLLASFSGLAEEGELAIEEQQQFTEIAAAPGCDPAGRRFCLGVEGYGWTSAGTAPVGRREAIGARLFAGVGLTEGLSIGGGYAWADPSIKDDRTHESGAHAWSVSLDYKAATSGPFARLWYAHARESLSLVRGEGFADVQPMNGTAALGSDSFGLRAGYGFALPGGMNLRPWAAFERRNSERDAFLEAGGDFPAHFAAIEAKRTVARAGIDMELPVGQNLLRLGFSLETDLTDDPIMIAGTSDIPGMESFTLTSSLHRKDLRARFGAGYDVPLGPLTIGIGASANSPVYGSSWQIGGAVRVSASF</sequence>
<evidence type="ECO:0000313" key="3">
    <source>
        <dbReference type="EMBL" id="RJX65976.1"/>
    </source>
</evidence>
<dbReference type="SUPFAM" id="SSF69322">
    <property type="entry name" value="Tricorn protease domain 2"/>
    <property type="match status" value="1"/>
</dbReference>
<name>A0A419QYS0_9SPHN</name>
<gene>
    <name evidence="3" type="ORF">D6858_13460</name>
</gene>
<feature type="chain" id="PRO_5019171728" evidence="1">
    <location>
        <begin position="36"/>
        <end position="731"/>
    </location>
</feature>
<keyword evidence="1" id="KW-0732">Signal</keyword>
<evidence type="ECO:0000313" key="4">
    <source>
        <dbReference type="Proteomes" id="UP000284322"/>
    </source>
</evidence>
<feature type="domain" description="Autotransporter" evidence="2">
    <location>
        <begin position="498"/>
        <end position="700"/>
    </location>
</feature>
<evidence type="ECO:0000256" key="1">
    <source>
        <dbReference type="SAM" id="SignalP"/>
    </source>
</evidence>
<accession>A0A419QYS0</accession>
<dbReference type="NCBIfam" id="TIGR02913">
    <property type="entry name" value="HAF_rpt"/>
    <property type="match status" value="2"/>
</dbReference>
<dbReference type="Gene3D" id="2.40.128.130">
    <property type="entry name" value="Autotransporter beta-domain"/>
    <property type="match status" value="1"/>
</dbReference>
<comment type="caution">
    <text evidence="3">The sequence shown here is derived from an EMBL/GenBank/DDBJ whole genome shotgun (WGS) entry which is preliminary data.</text>
</comment>
<dbReference type="EMBL" id="RAHJ01000021">
    <property type="protein sequence ID" value="RJX65976.1"/>
    <property type="molecule type" value="Genomic_DNA"/>
</dbReference>
<keyword evidence="4" id="KW-1185">Reference proteome</keyword>
<dbReference type="OrthoDB" id="6848220at2"/>
<proteinExistence type="predicted"/>
<dbReference type="RefSeq" id="WP_120111557.1">
    <property type="nucleotide sequence ID" value="NZ_RAHJ01000021.1"/>
</dbReference>
<dbReference type="InterPro" id="IPR005546">
    <property type="entry name" value="Autotransporte_beta"/>
</dbReference>